<dbReference type="Pfam" id="PF03941">
    <property type="entry name" value="INCENP_ARK-bind"/>
    <property type="match status" value="1"/>
</dbReference>
<evidence type="ECO:0000256" key="5">
    <source>
        <dbReference type="ARBA" id="ARBA00023212"/>
    </source>
</evidence>
<dbReference type="GO" id="GO:0005819">
    <property type="term" value="C:spindle"/>
    <property type="evidence" value="ECO:0007669"/>
    <property type="project" value="UniProtKB-SubCell"/>
</dbReference>
<dbReference type="EMBL" id="CDMY01000553">
    <property type="protein sequence ID" value="CEM22483.1"/>
    <property type="molecule type" value="Genomic_DNA"/>
</dbReference>
<reference evidence="9 10" key="1">
    <citation type="submission" date="2014-11" db="EMBL/GenBank/DDBJ databases">
        <authorList>
            <person name="Zhu J."/>
            <person name="Qi W."/>
            <person name="Song R."/>
        </authorList>
    </citation>
    <scope>NUCLEOTIDE SEQUENCE [LARGE SCALE GENOMIC DNA]</scope>
</reference>
<keyword evidence="5" id="KW-0206">Cytoskeleton</keyword>
<evidence type="ECO:0000256" key="4">
    <source>
        <dbReference type="ARBA" id="ARBA00022490"/>
    </source>
</evidence>
<gene>
    <name evidence="9" type="ORF">Vbra_16775</name>
</gene>
<feature type="region of interest" description="Disordered" evidence="7">
    <location>
        <begin position="376"/>
        <end position="460"/>
    </location>
</feature>
<evidence type="ECO:0000256" key="2">
    <source>
        <dbReference type="ARBA" id="ARBA00004186"/>
    </source>
</evidence>
<accession>A0A0G4G2I7</accession>
<keyword evidence="10" id="KW-1185">Reference proteome</keyword>
<proteinExistence type="inferred from homology"/>
<feature type="compositionally biased region" description="Basic and acidic residues" evidence="7">
    <location>
        <begin position="449"/>
        <end position="460"/>
    </location>
</feature>
<evidence type="ECO:0000256" key="3">
    <source>
        <dbReference type="ARBA" id="ARBA00010042"/>
    </source>
</evidence>
<dbReference type="InParanoid" id="A0A0G4G2I7"/>
<dbReference type="OrthoDB" id="448347at2759"/>
<dbReference type="GO" id="GO:0005634">
    <property type="term" value="C:nucleus"/>
    <property type="evidence" value="ECO:0007669"/>
    <property type="project" value="UniProtKB-SubCell"/>
</dbReference>
<comment type="similarity">
    <text evidence="3">Belongs to the INCENP family.</text>
</comment>
<keyword evidence="6" id="KW-0539">Nucleus</keyword>
<evidence type="ECO:0000313" key="10">
    <source>
        <dbReference type="Proteomes" id="UP000041254"/>
    </source>
</evidence>
<dbReference type="InterPro" id="IPR005635">
    <property type="entry name" value="Inner_centromere_prot_ARK-bd"/>
</dbReference>
<comment type="subcellular location">
    <subcellularLocation>
        <location evidence="2">Cytoplasm</location>
        <location evidence="2">Cytoskeleton</location>
        <location evidence="2">Spindle</location>
    </subcellularLocation>
    <subcellularLocation>
        <location evidence="1">Nucleus</location>
    </subcellularLocation>
</comment>
<organism evidence="9 10">
    <name type="scientific">Vitrella brassicaformis (strain CCMP3155)</name>
    <dbReference type="NCBI Taxonomy" id="1169540"/>
    <lineage>
        <taxon>Eukaryota</taxon>
        <taxon>Sar</taxon>
        <taxon>Alveolata</taxon>
        <taxon>Colpodellida</taxon>
        <taxon>Vitrellaceae</taxon>
        <taxon>Vitrella</taxon>
    </lineage>
</organism>
<evidence type="ECO:0000256" key="1">
    <source>
        <dbReference type="ARBA" id="ARBA00004123"/>
    </source>
</evidence>
<evidence type="ECO:0000313" key="9">
    <source>
        <dbReference type="EMBL" id="CEM22483.1"/>
    </source>
</evidence>
<keyword evidence="4" id="KW-0963">Cytoplasm</keyword>
<dbReference type="Proteomes" id="UP000041254">
    <property type="component" value="Unassembled WGS sequence"/>
</dbReference>
<dbReference type="AlphaFoldDB" id="A0A0G4G2I7"/>
<evidence type="ECO:0000256" key="7">
    <source>
        <dbReference type="SAM" id="MobiDB-lite"/>
    </source>
</evidence>
<feature type="region of interest" description="Disordered" evidence="7">
    <location>
        <begin position="127"/>
        <end position="165"/>
    </location>
</feature>
<feature type="compositionally biased region" description="Gly residues" evidence="7">
    <location>
        <begin position="253"/>
        <end position="263"/>
    </location>
</feature>
<name>A0A0G4G2I7_VITBC</name>
<evidence type="ECO:0000259" key="8">
    <source>
        <dbReference type="Pfam" id="PF03941"/>
    </source>
</evidence>
<sequence length="591" mass="64467">MGRAQGDAERILVVLGQLRGLAQTVGDDATAAVQRKGRIGREKAEECWERVLAAGKDVHQMAKAVDAFEKSMALGLMGKPLPSDKSLLIAEETRRPVMVSSSRGGARNKRAADGDVADHDVAEMAVRKHNKKGSDKGGTSGSSMACDEPADVHMSPTDGGGVLDEYPPVGAVAHLREVWEKRDHQYCKPPSVHDLRLQGKLSPAAVEKKLSSVPLPLCPSGPHTPHFGRYPHPPHSRKASQQQQQQQQHGHDAQGGGGVGGDGMDGHVILRGMKQLGQQEGVSPDGDAKALLFRVGRGDMYQFNGRVTPSAPQRVRVPQLQLGMNGGAVKGLGQLIGVSRQCVRAEEDMYDEVVVHDDEDEIYARPYDSEILDLDQQHDNNTNNNKASDAPCFSPRVMDNNSIHSSSPPPCQQAASSVMTSPRSPRCKRNMKPIGPKREEDQYEVTDNEGQRWERLDEKESEPPKYVPRWAVKGKWRVSALSQLDWDPDSIFGIGLPRINLRAMFSSHEELFKSLLREHPADRPRRSSAVWIGMDKLTIDEVRCYRERTRHVKDMSHLVQGGDLPSVAEGPSGGGLGGNGVSAAVAVGHRG</sequence>
<evidence type="ECO:0000256" key="6">
    <source>
        <dbReference type="ARBA" id="ARBA00023242"/>
    </source>
</evidence>
<protein>
    <recommendedName>
        <fullName evidence="8">Inner centromere protein ARK-binding domain-containing protein</fullName>
    </recommendedName>
</protein>
<dbReference type="VEuPathDB" id="CryptoDB:Vbra_16775"/>
<feature type="domain" description="Inner centromere protein ARK-binding" evidence="8">
    <location>
        <begin position="457"/>
        <end position="505"/>
    </location>
</feature>
<feature type="region of interest" description="Disordered" evidence="7">
    <location>
        <begin position="215"/>
        <end position="267"/>
    </location>
</feature>